<dbReference type="STRING" id="1335309.GA0116948_107194"/>
<gene>
    <name evidence="1" type="ORF">GA0116948_107194</name>
</gene>
<name>A0A1C4E9P1_9BACT</name>
<reference evidence="1 2" key="1">
    <citation type="submission" date="2016-08" db="EMBL/GenBank/DDBJ databases">
        <authorList>
            <person name="Seilhamer J.J."/>
        </authorList>
    </citation>
    <scope>NUCLEOTIDE SEQUENCE [LARGE SCALE GENOMIC DNA]</scope>
    <source>
        <strain evidence="1 2">A37T2</strain>
    </source>
</reference>
<dbReference type="InterPro" id="IPR029083">
    <property type="entry name" value="Imm32"/>
</dbReference>
<evidence type="ECO:0000313" key="2">
    <source>
        <dbReference type="Proteomes" id="UP000242818"/>
    </source>
</evidence>
<evidence type="ECO:0000313" key="1">
    <source>
        <dbReference type="EMBL" id="SCC40357.1"/>
    </source>
</evidence>
<dbReference type="Pfam" id="PF15566">
    <property type="entry name" value="Imm32"/>
    <property type="match status" value="1"/>
</dbReference>
<dbReference type="EMBL" id="FMAR01000007">
    <property type="protein sequence ID" value="SCC40357.1"/>
    <property type="molecule type" value="Genomic_DNA"/>
</dbReference>
<dbReference type="AlphaFoldDB" id="A0A1C4E9P1"/>
<dbReference type="OrthoDB" id="3387727at2"/>
<proteinExistence type="predicted"/>
<protein>
    <submittedName>
        <fullName evidence="1">Uncharacterized protein</fullName>
    </submittedName>
</protein>
<keyword evidence="2" id="KW-1185">Reference proteome</keyword>
<dbReference type="Proteomes" id="UP000242818">
    <property type="component" value="Unassembled WGS sequence"/>
</dbReference>
<accession>A0A1C4E9P1</accession>
<sequence>MKVVKIEVPSYDPNKGIEYKWESGFEIEAKIQDGVIKITANKEGLVSLGNHLLNLAQDDIPSGYHLHFDEYNSLDEGSSELVVQKK</sequence>
<dbReference type="RefSeq" id="WP_089712501.1">
    <property type="nucleotide sequence ID" value="NZ_FMAR01000007.1"/>
</dbReference>
<organism evidence="1 2">
    <name type="scientific">Chitinophaga costaii</name>
    <dbReference type="NCBI Taxonomy" id="1335309"/>
    <lineage>
        <taxon>Bacteria</taxon>
        <taxon>Pseudomonadati</taxon>
        <taxon>Bacteroidota</taxon>
        <taxon>Chitinophagia</taxon>
        <taxon>Chitinophagales</taxon>
        <taxon>Chitinophagaceae</taxon>
        <taxon>Chitinophaga</taxon>
    </lineage>
</organism>